<dbReference type="PANTHER" id="PTHR42718:SF11">
    <property type="entry name" value="MAJOR FACILITATOR SUPERFAMILY (MFS) PROFILE DOMAIN-CONTAINING PROTEIN"/>
    <property type="match status" value="1"/>
</dbReference>
<protein>
    <submittedName>
        <fullName evidence="8">Major facilitator superfamily transporter</fullName>
    </submittedName>
</protein>
<feature type="transmembrane region" description="Helical" evidence="6">
    <location>
        <begin position="133"/>
        <end position="152"/>
    </location>
</feature>
<feature type="transmembrane region" description="Helical" evidence="6">
    <location>
        <begin position="288"/>
        <end position="309"/>
    </location>
</feature>
<dbReference type="Proteomes" id="UP000028545">
    <property type="component" value="Unassembled WGS sequence"/>
</dbReference>
<organism evidence="8 9">
    <name type="scientific">Pseudallescheria apiosperma</name>
    <name type="common">Scedosporium apiospermum</name>
    <dbReference type="NCBI Taxonomy" id="563466"/>
    <lineage>
        <taxon>Eukaryota</taxon>
        <taxon>Fungi</taxon>
        <taxon>Dikarya</taxon>
        <taxon>Ascomycota</taxon>
        <taxon>Pezizomycotina</taxon>
        <taxon>Sordariomycetes</taxon>
        <taxon>Hypocreomycetidae</taxon>
        <taxon>Microascales</taxon>
        <taxon>Microascaceae</taxon>
        <taxon>Scedosporium</taxon>
    </lineage>
</organism>
<dbReference type="InterPro" id="IPR020846">
    <property type="entry name" value="MFS_dom"/>
</dbReference>
<feature type="compositionally biased region" description="Polar residues" evidence="5">
    <location>
        <begin position="7"/>
        <end position="22"/>
    </location>
</feature>
<evidence type="ECO:0000256" key="4">
    <source>
        <dbReference type="ARBA" id="ARBA00023136"/>
    </source>
</evidence>
<proteinExistence type="predicted"/>
<dbReference type="Pfam" id="PF07690">
    <property type="entry name" value="MFS_1"/>
    <property type="match status" value="1"/>
</dbReference>
<dbReference type="PANTHER" id="PTHR42718">
    <property type="entry name" value="MAJOR FACILITATOR SUPERFAMILY MULTIDRUG TRANSPORTER MFSC"/>
    <property type="match status" value="1"/>
</dbReference>
<dbReference type="SUPFAM" id="SSF103473">
    <property type="entry name" value="MFS general substrate transporter"/>
    <property type="match status" value="1"/>
</dbReference>
<evidence type="ECO:0000256" key="1">
    <source>
        <dbReference type="ARBA" id="ARBA00004141"/>
    </source>
</evidence>
<dbReference type="HOGENOM" id="CLU_000960_27_2_1"/>
<feature type="region of interest" description="Disordered" evidence="5">
    <location>
        <begin position="1"/>
        <end position="24"/>
    </location>
</feature>
<dbReference type="PROSITE" id="PS50850">
    <property type="entry name" value="MFS"/>
    <property type="match status" value="1"/>
</dbReference>
<reference evidence="8 9" key="1">
    <citation type="journal article" date="2014" name="Genome Announc.">
        <title>Draft genome sequence of the pathogenic fungus Scedosporium apiospermum.</title>
        <authorList>
            <person name="Vandeputte P."/>
            <person name="Ghamrawi S."/>
            <person name="Rechenmann M."/>
            <person name="Iltis A."/>
            <person name="Giraud S."/>
            <person name="Fleury M."/>
            <person name="Thornton C."/>
            <person name="Delhaes L."/>
            <person name="Meyer W."/>
            <person name="Papon N."/>
            <person name="Bouchara J.P."/>
        </authorList>
    </citation>
    <scope>NUCLEOTIDE SEQUENCE [LARGE SCALE GENOMIC DNA]</scope>
    <source>
        <strain evidence="8 9">IHEM 14462</strain>
    </source>
</reference>
<dbReference type="AlphaFoldDB" id="A0A084G666"/>
<dbReference type="GeneID" id="27724322"/>
<name>A0A084G666_PSEDA</name>
<dbReference type="GO" id="GO:0016020">
    <property type="term" value="C:membrane"/>
    <property type="evidence" value="ECO:0007669"/>
    <property type="project" value="UniProtKB-SubCell"/>
</dbReference>
<keyword evidence="3 6" id="KW-1133">Transmembrane helix</keyword>
<feature type="transmembrane region" description="Helical" evidence="6">
    <location>
        <begin position="62"/>
        <end position="83"/>
    </location>
</feature>
<feature type="transmembrane region" description="Helical" evidence="6">
    <location>
        <begin position="103"/>
        <end position="121"/>
    </location>
</feature>
<keyword evidence="9" id="KW-1185">Reference proteome</keyword>
<dbReference type="InterPro" id="IPR011701">
    <property type="entry name" value="MFS"/>
</dbReference>
<comment type="caution">
    <text evidence="8">The sequence shown here is derived from an EMBL/GenBank/DDBJ whole genome shotgun (WGS) entry which is preliminary data.</text>
</comment>
<dbReference type="RefSeq" id="XP_016642627.1">
    <property type="nucleotide sequence ID" value="XM_016787612.1"/>
</dbReference>
<evidence type="ECO:0000259" key="7">
    <source>
        <dbReference type="PROSITE" id="PS50850"/>
    </source>
</evidence>
<feature type="transmembrane region" description="Helical" evidence="6">
    <location>
        <begin position="158"/>
        <end position="179"/>
    </location>
</feature>
<feature type="transmembrane region" description="Helical" evidence="6">
    <location>
        <begin position="191"/>
        <end position="210"/>
    </location>
</feature>
<evidence type="ECO:0000313" key="9">
    <source>
        <dbReference type="Proteomes" id="UP000028545"/>
    </source>
</evidence>
<gene>
    <name evidence="8" type="ORF">SAPIO_CDS5250</name>
</gene>
<dbReference type="OrthoDB" id="5086884at2759"/>
<feature type="transmembrane region" description="Helical" evidence="6">
    <location>
        <begin position="392"/>
        <end position="411"/>
    </location>
</feature>
<keyword evidence="4 6" id="KW-0472">Membrane</keyword>
<comment type="subcellular location">
    <subcellularLocation>
        <location evidence="1">Membrane</location>
        <topology evidence="1">Multi-pass membrane protein</topology>
    </subcellularLocation>
</comment>
<dbReference type="Gene3D" id="1.20.1250.20">
    <property type="entry name" value="MFS general substrate transporter like domains"/>
    <property type="match status" value="1"/>
</dbReference>
<keyword evidence="2 6" id="KW-0812">Transmembrane</keyword>
<feature type="transmembrane region" description="Helical" evidence="6">
    <location>
        <begin position="330"/>
        <end position="352"/>
    </location>
</feature>
<sequence>MGKSNDGRGNTTTGLNTASPSFSEIPLDGAVPRTEGICESQPLQIDVEVLGRQRPAIFKTRWAELGFCFSLLGSIFMGEYFVSGFHIVLPPLAAALEIPKNSQTWPSSVFSLVTGACLLPLGRVGDMYGGDVLYTGGMAWFFLWSLVAGFSNNYTQLVVFRAMQGLGCAACLPAGIMLLGKIYRPGPRKNLVFGIYGASAPIGFFFGILFGGAAGQYLTWRWYFWLGAIFLAVVCAISFLTVPRDKRDKNGPEIKMDWPGALTIVPGLVLFVYALTDSSSAPKGWASPHIIATFVIGVVLLCLAVYIQGWVSKNPLLPAALFSPKDMKPLVFALFLSYGSFGVFLLYSSFYIELVMHQSPIITAVWYIPMVLGGLTIGMSAGFTLHLLPGRILLIIAGTALTICPLLFAIMPEGVGYWPYVFPSMIACTVGIDITYTVTNVFITTNLPARYQGLAGAIINSVVFLGISFFLGIADIGVGATSHLGLRKSYKTGFWIAVGLAGVATCFFACMKIGHAKSDLTLEEKAQLEEELMRQRELAAQGGLESARESRSVLGSGTAMAVAAEGAPASDSQAEKSG</sequence>
<accession>A0A084G666</accession>
<feature type="transmembrane region" description="Helical" evidence="6">
    <location>
        <begin position="494"/>
        <end position="511"/>
    </location>
</feature>
<feature type="transmembrane region" description="Helical" evidence="6">
    <location>
        <begin position="364"/>
        <end position="385"/>
    </location>
</feature>
<feature type="transmembrane region" description="Helical" evidence="6">
    <location>
        <begin position="254"/>
        <end position="276"/>
    </location>
</feature>
<dbReference type="InterPro" id="IPR036259">
    <property type="entry name" value="MFS_trans_sf"/>
</dbReference>
<dbReference type="GO" id="GO:0022857">
    <property type="term" value="F:transmembrane transporter activity"/>
    <property type="evidence" value="ECO:0007669"/>
    <property type="project" value="InterPro"/>
</dbReference>
<dbReference type="OMA" id="WATPYIP"/>
<evidence type="ECO:0000256" key="3">
    <source>
        <dbReference type="ARBA" id="ARBA00022989"/>
    </source>
</evidence>
<feature type="domain" description="Major facilitator superfamily (MFS) profile" evidence="7">
    <location>
        <begin position="67"/>
        <end position="517"/>
    </location>
</feature>
<feature type="transmembrane region" description="Helical" evidence="6">
    <location>
        <begin position="417"/>
        <end position="442"/>
    </location>
</feature>
<evidence type="ECO:0000256" key="6">
    <source>
        <dbReference type="SAM" id="Phobius"/>
    </source>
</evidence>
<feature type="transmembrane region" description="Helical" evidence="6">
    <location>
        <begin position="222"/>
        <end position="242"/>
    </location>
</feature>
<evidence type="ECO:0000313" key="8">
    <source>
        <dbReference type="EMBL" id="KEZ42828.1"/>
    </source>
</evidence>
<dbReference type="VEuPathDB" id="FungiDB:SAPIO_CDS5250"/>
<dbReference type="EMBL" id="JOWA01000098">
    <property type="protein sequence ID" value="KEZ42828.1"/>
    <property type="molecule type" value="Genomic_DNA"/>
</dbReference>
<feature type="transmembrane region" description="Helical" evidence="6">
    <location>
        <begin position="454"/>
        <end position="474"/>
    </location>
</feature>
<evidence type="ECO:0000256" key="2">
    <source>
        <dbReference type="ARBA" id="ARBA00022692"/>
    </source>
</evidence>
<evidence type="ECO:0000256" key="5">
    <source>
        <dbReference type="SAM" id="MobiDB-lite"/>
    </source>
</evidence>
<dbReference type="KEGG" id="sapo:SAPIO_CDS5250"/>